<evidence type="ECO:0000313" key="4">
    <source>
        <dbReference type="Proteomes" id="UP000886885"/>
    </source>
</evidence>
<dbReference type="InterPro" id="IPR053781">
    <property type="entry name" value="F-box_AtFBL13-like"/>
</dbReference>
<feature type="domain" description="At1g61320/AtMIF1 LRR" evidence="2">
    <location>
        <begin position="149"/>
        <end position="429"/>
    </location>
</feature>
<dbReference type="InterPro" id="IPR050232">
    <property type="entry name" value="FBL13/AtMIF1-like"/>
</dbReference>
<dbReference type="PANTHER" id="PTHR31900:SF34">
    <property type="entry name" value="EMB|CAB62440.1-RELATED"/>
    <property type="match status" value="1"/>
</dbReference>
<proteinExistence type="predicted"/>
<dbReference type="Pfam" id="PF23622">
    <property type="entry name" value="LRR_At1g61320_AtMIF1"/>
    <property type="match status" value="1"/>
</dbReference>
<protein>
    <recommendedName>
        <fullName evidence="5">F-box domain-containing protein</fullName>
    </recommendedName>
</protein>
<dbReference type="EMBL" id="JAAWWB010000002">
    <property type="protein sequence ID" value="KAG6790602.1"/>
    <property type="molecule type" value="Genomic_DNA"/>
</dbReference>
<comment type="caution">
    <text evidence="3">The sequence shown here is derived from an EMBL/GenBank/DDBJ whole genome shotgun (WGS) entry which is preliminary data.</text>
</comment>
<dbReference type="Proteomes" id="UP000886885">
    <property type="component" value="Chromosome 1D"/>
</dbReference>
<evidence type="ECO:0000259" key="1">
    <source>
        <dbReference type="Pfam" id="PF00646"/>
    </source>
</evidence>
<evidence type="ECO:0000259" key="2">
    <source>
        <dbReference type="Pfam" id="PF23622"/>
    </source>
</evidence>
<dbReference type="OrthoDB" id="830754at2759"/>
<gene>
    <name evidence="3" type="ORF">POTOM_006760</name>
</gene>
<name>A0A8X8AP23_POPTO</name>
<dbReference type="AlphaFoldDB" id="A0A8X8AP23"/>
<sequence length="463" mass="53527">MDRNTDMFSNLPSSLLIIIASFLSFKEAVRTCILSKQWLNIWREVENVDFDENNFVKLDESEENQKVQREDFINFARQFIADHSQQVIKTLGFRCSKPENFLVDMQNIVMFATSHHATGLRLDFSDPTWREDAIMNHEAVSELPSYVYEHGQALESLKLFSCRFDASKFTNFSAIKSLSLGWIDINIGSILVILDSCPLLETLRLKKCWNLEYFEISKPGLRLQNLVLDKCDLRHEWLAIEGPSFQFFKYSGKVGQFLLENQRDMVEAELDFGMQTQFEEVGAFLYDLLQELFAARILTVCSVFLQIIPSGDEPLGLQAPLNVRKLILKTALHSNEYCGIKFMLRSCPRLETLTIDIGPARIFPDYEPPYPFDPEEIWSRNFQVEFCVMETLRVVNVKGFKGTRNELYLLRYLLHFGRAMEELNLYASNEGGDNGENREFYMGRAQIVLGFYKASRNVSISVL</sequence>
<dbReference type="CDD" id="cd22160">
    <property type="entry name" value="F-box_AtFBL13-like"/>
    <property type="match status" value="1"/>
</dbReference>
<keyword evidence="4" id="KW-1185">Reference proteome</keyword>
<dbReference type="InterPro" id="IPR001810">
    <property type="entry name" value="F-box_dom"/>
</dbReference>
<accession>A0A8X8AP23</accession>
<dbReference type="PANTHER" id="PTHR31900">
    <property type="entry name" value="F-BOX/RNI SUPERFAMILY PROTEIN-RELATED"/>
    <property type="match status" value="1"/>
</dbReference>
<evidence type="ECO:0008006" key="5">
    <source>
        <dbReference type="Google" id="ProtNLM"/>
    </source>
</evidence>
<dbReference type="Pfam" id="PF00646">
    <property type="entry name" value="F-box"/>
    <property type="match status" value="1"/>
</dbReference>
<dbReference type="InterPro" id="IPR055357">
    <property type="entry name" value="LRR_At1g61320_AtMIF1"/>
</dbReference>
<organism evidence="3 4">
    <name type="scientific">Populus tomentosa</name>
    <name type="common">Chinese white poplar</name>
    <dbReference type="NCBI Taxonomy" id="118781"/>
    <lineage>
        <taxon>Eukaryota</taxon>
        <taxon>Viridiplantae</taxon>
        <taxon>Streptophyta</taxon>
        <taxon>Embryophyta</taxon>
        <taxon>Tracheophyta</taxon>
        <taxon>Spermatophyta</taxon>
        <taxon>Magnoliopsida</taxon>
        <taxon>eudicotyledons</taxon>
        <taxon>Gunneridae</taxon>
        <taxon>Pentapetalae</taxon>
        <taxon>rosids</taxon>
        <taxon>fabids</taxon>
        <taxon>Malpighiales</taxon>
        <taxon>Salicaceae</taxon>
        <taxon>Saliceae</taxon>
        <taxon>Populus</taxon>
    </lineage>
</organism>
<evidence type="ECO:0000313" key="3">
    <source>
        <dbReference type="EMBL" id="KAG6790602.1"/>
    </source>
</evidence>
<reference evidence="3" key="1">
    <citation type="journal article" date="2020" name="bioRxiv">
        <title>Hybrid origin of Populus tomentosa Carr. identified through genome sequencing and phylogenomic analysis.</title>
        <authorList>
            <person name="An X."/>
            <person name="Gao K."/>
            <person name="Chen Z."/>
            <person name="Li J."/>
            <person name="Yang X."/>
            <person name="Yang X."/>
            <person name="Zhou J."/>
            <person name="Guo T."/>
            <person name="Zhao T."/>
            <person name="Huang S."/>
            <person name="Miao D."/>
            <person name="Khan W.U."/>
            <person name="Rao P."/>
            <person name="Ye M."/>
            <person name="Lei B."/>
            <person name="Liao W."/>
            <person name="Wang J."/>
            <person name="Ji L."/>
            <person name="Li Y."/>
            <person name="Guo B."/>
            <person name="Mustafa N.S."/>
            <person name="Li S."/>
            <person name="Yun Q."/>
            <person name="Keller S.R."/>
            <person name="Mao J."/>
            <person name="Zhang R."/>
            <person name="Strauss S.H."/>
        </authorList>
    </citation>
    <scope>NUCLEOTIDE SEQUENCE</scope>
    <source>
        <strain evidence="3">GM15</strain>
        <tissue evidence="3">Leaf</tissue>
    </source>
</reference>
<feature type="domain" description="F-box" evidence="1">
    <location>
        <begin position="8"/>
        <end position="46"/>
    </location>
</feature>